<comment type="caution">
    <text evidence="4">The sequence shown here is derived from an EMBL/GenBank/DDBJ whole genome shotgun (WGS) entry which is preliminary data.</text>
</comment>
<feature type="domain" description="Histidine kinase" evidence="3">
    <location>
        <begin position="1"/>
        <end position="112"/>
    </location>
</feature>
<evidence type="ECO:0000313" key="4">
    <source>
        <dbReference type="EMBL" id="MDO9714668.1"/>
    </source>
</evidence>
<dbReference type="PROSITE" id="PS50109">
    <property type="entry name" value="HIS_KIN"/>
    <property type="match status" value="1"/>
</dbReference>
<dbReference type="PRINTS" id="PR00344">
    <property type="entry name" value="BCTRLSENSOR"/>
</dbReference>
<protein>
    <recommendedName>
        <fullName evidence="2">histidine kinase</fullName>
        <ecNumber evidence="2">2.7.13.3</ecNumber>
    </recommendedName>
</protein>
<dbReference type="InterPro" id="IPR036890">
    <property type="entry name" value="HATPase_C_sf"/>
</dbReference>
<name>A0ABT9EF54_9PROT</name>
<dbReference type="GO" id="GO:0005524">
    <property type="term" value="F:ATP binding"/>
    <property type="evidence" value="ECO:0007669"/>
    <property type="project" value="UniProtKB-KW"/>
</dbReference>
<evidence type="ECO:0000313" key="5">
    <source>
        <dbReference type="Proteomes" id="UP001243009"/>
    </source>
</evidence>
<keyword evidence="5" id="KW-1185">Reference proteome</keyword>
<dbReference type="EMBL" id="JAUTWS010000449">
    <property type="protein sequence ID" value="MDO9714668.1"/>
    <property type="molecule type" value="Genomic_DNA"/>
</dbReference>
<keyword evidence="4" id="KW-0547">Nucleotide-binding</keyword>
<organism evidence="4 5">
    <name type="scientific">Paracraurococcus lichenis</name>
    <dbReference type="NCBI Taxonomy" id="3064888"/>
    <lineage>
        <taxon>Bacteria</taxon>
        <taxon>Pseudomonadati</taxon>
        <taxon>Pseudomonadota</taxon>
        <taxon>Alphaproteobacteria</taxon>
        <taxon>Acetobacterales</taxon>
        <taxon>Roseomonadaceae</taxon>
        <taxon>Paracraurococcus</taxon>
    </lineage>
</organism>
<sequence>LAINARDAMPEGGLLTLSAENASSEALPDGARGGLPPGDYVALSVSDTGTGMTEEVLARAFEPFFTTKAVGRGSGLGLSQVYGFARQSGGTVAVVSRPGEGTQVTIWLPRASGNGLERLPPSTPEGRVA</sequence>
<dbReference type="SUPFAM" id="SSF55874">
    <property type="entry name" value="ATPase domain of HSP90 chaperone/DNA topoisomerase II/histidine kinase"/>
    <property type="match status" value="1"/>
</dbReference>
<dbReference type="EC" id="2.7.13.3" evidence="2"/>
<dbReference type="PANTHER" id="PTHR43065:SF49">
    <property type="entry name" value="HISTIDINE KINASE"/>
    <property type="match status" value="1"/>
</dbReference>
<gene>
    <name evidence="4" type="ORF">Q7A36_40745</name>
</gene>
<dbReference type="Proteomes" id="UP001243009">
    <property type="component" value="Unassembled WGS sequence"/>
</dbReference>
<reference evidence="4 5" key="1">
    <citation type="submission" date="2023-08" db="EMBL/GenBank/DDBJ databases">
        <title>The draft genome sequence of Paracraurococcus sp. LOR1-02.</title>
        <authorList>
            <person name="Kingkaew E."/>
            <person name="Tanasupawat S."/>
        </authorList>
    </citation>
    <scope>NUCLEOTIDE SEQUENCE [LARGE SCALE GENOMIC DNA]</scope>
    <source>
        <strain evidence="4 5">LOR1-02</strain>
    </source>
</reference>
<evidence type="ECO:0000256" key="2">
    <source>
        <dbReference type="ARBA" id="ARBA00012438"/>
    </source>
</evidence>
<dbReference type="InterPro" id="IPR004358">
    <property type="entry name" value="Sig_transdc_His_kin-like_C"/>
</dbReference>
<feature type="non-terminal residue" evidence="4">
    <location>
        <position position="1"/>
    </location>
</feature>
<dbReference type="InterPro" id="IPR003594">
    <property type="entry name" value="HATPase_dom"/>
</dbReference>
<evidence type="ECO:0000256" key="1">
    <source>
        <dbReference type="ARBA" id="ARBA00000085"/>
    </source>
</evidence>
<dbReference type="PANTHER" id="PTHR43065">
    <property type="entry name" value="SENSOR HISTIDINE KINASE"/>
    <property type="match status" value="1"/>
</dbReference>
<dbReference type="Pfam" id="PF02518">
    <property type="entry name" value="HATPase_c"/>
    <property type="match status" value="1"/>
</dbReference>
<proteinExistence type="predicted"/>
<keyword evidence="4" id="KW-0067">ATP-binding</keyword>
<evidence type="ECO:0000259" key="3">
    <source>
        <dbReference type="PROSITE" id="PS50109"/>
    </source>
</evidence>
<dbReference type="InterPro" id="IPR005467">
    <property type="entry name" value="His_kinase_dom"/>
</dbReference>
<dbReference type="RefSeq" id="WP_305109476.1">
    <property type="nucleotide sequence ID" value="NZ_JAUTWS010000449.1"/>
</dbReference>
<dbReference type="SMART" id="SM00387">
    <property type="entry name" value="HATPase_c"/>
    <property type="match status" value="1"/>
</dbReference>
<dbReference type="Gene3D" id="3.30.565.10">
    <property type="entry name" value="Histidine kinase-like ATPase, C-terminal domain"/>
    <property type="match status" value="1"/>
</dbReference>
<comment type="catalytic activity">
    <reaction evidence="1">
        <text>ATP + protein L-histidine = ADP + protein N-phospho-L-histidine.</text>
        <dbReference type="EC" id="2.7.13.3"/>
    </reaction>
</comment>
<accession>A0ABT9EF54</accession>